<sequence length="60" mass="6137">MNNNTENTQTQTQNVSPTGLEFELVDMGPGYKPESAAATCLSCYCGSGCLCGSIGSKLGG</sequence>
<comment type="caution">
    <text evidence="1">The sequence shown here is derived from an EMBL/GenBank/DDBJ whole genome shotgun (WGS) entry which is preliminary data.</text>
</comment>
<dbReference type="EMBL" id="ABCS01000091">
    <property type="protein sequence ID" value="EDM75455.1"/>
    <property type="molecule type" value="Genomic_DNA"/>
</dbReference>
<protein>
    <submittedName>
        <fullName evidence="1">Uncharacterized protein</fullName>
    </submittedName>
</protein>
<dbReference type="STRING" id="391625.PPSIR1_14605"/>
<keyword evidence="2" id="KW-1185">Reference proteome</keyword>
<organism evidence="1 2">
    <name type="scientific">Plesiocystis pacifica SIR-1</name>
    <dbReference type="NCBI Taxonomy" id="391625"/>
    <lineage>
        <taxon>Bacteria</taxon>
        <taxon>Pseudomonadati</taxon>
        <taxon>Myxococcota</taxon>
        <taxon>Polyangia</taxon>
        <taxon>Nannocystales</taxon>
        <taxon>Nannocystaceae</taxon>
        <taxon>Plesiocystis</taxon>
    </lineage>
</organism>
<evidence type="ECO:0000313" key="2">
    <source>
        <dbReference type="Proteomes" id="UP000005801"/>
    </source>
</evidence>
<reference evidence="1 2" key="1">
    <citation type="submission" date="2007-06" db="EMBL/GenBank/DDBJ databases">
        <authorList>
            <person name="Shimkets L."/>
            <person name="Ferriera S."/>
            <person name="Johnson J."/>
            <person name="Kravitz S."/>
            <person name="Beeson K."/>
            <person name="Sutton G."/>
            <person name="Rogers Y.-H."/>
            <person name="Friedman R."/>
            <person name="Frazier M."/>
            <person name="Venter J.C."/>
        </authorList>
    </citation>
    <scope>NUCLEOTIDE SEQUENCE [LARGE SCALE GENOMIC DNA]</scope>
    <source>
        <strain evidence="1 2">SIR-1</strain>
    </source>
</reference>
<dbReference type="RefSeq" id="WP_006975404.1">
    <property type="nucleotide sequence ID" value="NZ_ABCS01000091.1"/>
</dbReference>
<evidence type="ECO:0000313" key="1">
    <source>
        <dbReference type="EMBL" id="EDM75455.1"/>
    </source>
</evidence>
<name>A6GFB4_9BACT</name>
<accession>A6GFB4</accession>
<proteinExistence type="predicted"/>
<gene>
    <name evidence="1" type="ORF">PPSIR1_14605</name>
</gene>
<dbReference type="AlphaFoldDB" id="A6GFB4"/>
<dbReference type="Proteomes" id="UP000005801">
    <property type="component" value="Unassembled WGS sequence"/>
</dbReference>